<evidence type="ECO:0000256" key="5">
    <source>
        <dbReference type="SAM" id="Phobius"/>
    </source>
</evidence>
<sequence>MLDPAAFDLLLEEAAHNLEPGFWTLTLKAVFGGWLVALVAWVVSACRDTISQAFSIYVLSFLIPAAGLAHCIAGSTEVLMSVFAGETPLWDFFSGFLAPATLGNTIGGVVLVTLLNFGQVVGSDKERLPNSDVDL</sequence>
<feature type="transmembrane region" description="Helical" evidence="5">
    <location>
        <begin position="20"/>
        <end position="42"/>
    </location>
</feature>
<dbReference type="InterPro" id="IPR000292">
    <property type="entry name" value="For/NO2_transpt"/>
</dbReference>
<feature type="transmembrane region" description="Helical" evidence="5">
    <location>
        <begin position="96"/>
        <end position="117"/>
    </location>
</feature>
<name>A0A6G8PW40_9ACTN</name>
<dbReference type="KEGG" id="rmar:GBA65_07440"/>
<dbReference type="InterPro" id="IPR023271">
    <property type="entry name" value="Aquaporin-like"/>
</dbReference>
<dbReference type="GO" id="GO:0015499">
    <property type="term" value="F:formate transmembrane transporter activity"/>
    <property type="evidence" value="ECO:0007669"/>
    <property type="project" value="TreeGrafter"/>
</dbReference>
<keyword evidence="4 5" id="KW-0472">Membrane</keyword>
<comment type="subcellular location">
    <subcellularLocation>
        <location evidence="1">Membrane</location>
        <topology evidence="1">Multi-pass membrane protein</topology>
    </subcellularLocation>
</comment>
<evidence type="ECO:0000256" key="4">
    <source>
        <dbReference type="ARBA" id="ARBA00023136"/>
    </source>
</evidence>
<keyword evidence="7" id="KW-1185">Reference proteome</keyword>
<feature type="transmembrane region" description="Helical" evidence="5">
    <location>
        <begin position="54"/>
        <end position="76"/>
    </location>
</feature>
<keyword evidence="2 5" id="KW-0812">Transmembrane</keyword>
<gene>
    <name evidence="6" type="ORF">GBA65_07440</name>
</gene>
<keyword evidence="3 5" id="KW-1133">Transmembrane helix</keyword>
<evidence type="ECO:0000256" key="3">
    <source>
        <dbReference type="ARBA" id="ARBA00022989"/>
    </source>
</evidence>
<dbReference type="Gene3D" id="1.20.1080.10">
    <property type="entry name" value="Glycerol uptake facilitator protein"/>
    <property type="match status" value="1"/>
</dbReference>
<dbReference type="PANTHER" id="PTHR30520">
    <property type="entry name" value="FORMATE TRANSPORTER-RELATED"/>
    <property type="match status" value="1"/>
</dbReference>
<evidence type="ECO:0000256" key="2">
    <source>
        <dbReference type="ARBA" id="ARBA00022692"/>
    </source>
</evidence>
<evidence type="ECO:0008006" key="8">
    <source>
        <dbReference type="Google" id="ProtNLM"/>
    </source>
</evidence>
<proteinExistence type="predicted"/>
<evidence type="ECO:0000313" key="7">
    <source>
        <dbReference type="Proteomes" id="UP000502706"/>
    </source>
</evidence>
<dbReference type="EMBL" id="CP045121">
    <property type="protein sequence ID" value="QIN78385.1"/>
    <property type="molecule type" value="Genomic_DNA"/>
</dbReference>
<dbReference type="Pfam" id="PF01226">
    <property type="entry name" value="Form_Nir_trans"/>
    <property type="match status" value="1"/>
</dbReference>
<dbReference type="GO" id="GO:0005886">
    <property type="term" value="C:plasma membrane"/>
    <property type="evidence" value="ECO:0007669"/>
    <property type="project" value="TreeGrafter"/>
</dbReference>
<reference evidence="6 7" key="1">
    <citation type="submission" date="2019-10" db="EMBL/GenBank/DDBJ databases">
        <title>Rubrobacter sp nov SCSIO 52915 isolated from a deep-sea sediment in the South China Sea.</title>
        <authorList>
            <person name="Chen R.W."/>
        </authorList>
    </citation>
    <scope>NUCLEOTIDE SEQUENCE [LARGE SCALE GENOMIC DNA]</scope>
    <source>
        <strain evidence="6 7">SCSIO 52915</strain>
    </source>
</reference>
<evidence type="ECO:0000313" key="6">
    <source>
        <dbReference type="EMBL" id="QIN78385.1"/>
    </source>
</evidence>
<organism evidence="6 7">
    <name type="scientific">Rubrobacter marinus</name>
    <dbReference type="NCBI Taxonomy" id="2653852"/>
    <lineage>
        <taxon>Bacteria</taxon>
        <taxon>Bacillati</taxon>
        <taxon>Actinomycetota</taxon>
        <taxon>Rubrobacteria</taxon>
        <taxon>Rubrobacterales</taxon>
        <taxon>Rubrobacteraceae</taxon>
        <taxon>Rubrobacter</taxon>
    </lineage>
</organism>
<dbReference type="Proteomes" id="UP000502706">
    <property type="component" value="Chromosome"/>
</dbReference>
<evidence type="ECO:0000256" key="1">
    <source>
        <dbReference type="ARBA" id="ARBA00004141"/>
    </source>
</evidence>
<protein>
    <recommendedName>
        <fullName evidence="8">Formate/nitrite transporter</fullName>
    </recommendedName>
</protein>
<dbReference type="PANTHER" id="PTHR30520:SF2">
    <property type="entry name" value="INNER MEMBRANE PROTEIN YFDC"/>
    <property type="match status" value="1"/>
</dbReference>
<accession>A0A6G8PW40</accession>
<dbReference type="AlphaFoldDB" id="A0A6G8PW40"/>